<gene>
    <name evidence="2" type="ORF">AVDCRST_MAG07-2821</name>
</gene>
<feature type="compositionally biased region" description="Basic residues" evidence="1">
    <location>
        <begin position="76"/>
        <end position="101"/>
    </location>
</feature>
<evidence type="ECO:0000256" key="1">
    <source>
        <dbReference type="SAM" id="MobiDB-lite"/>
    </source>
</evidence>
<proteinExistence type="predicted"/>
<dbReference type="EMBL" id="CADCUB010000132">
    <property type="protein sequence ID" value="CAA9348121.1"/>
    <property type="molecule type" value="Genomic_DNA"/>
</dbReference>
<feature type="non-terminal residue" evidence="2">
    <location>
        <position position="336"/>
    </location>
</feature>
<feature type="compositionally biased region" description="Basic residues" evidence="1">
    <location>
        <begin position="20"/>
        <end position="36"/>
    </location>
</feature>
<dbReference type="GO" id="GO:0004589">
    <property type="term" value="F:dihydroorotate dehydrogenase (NAD+) activity"/>
    <property type="evidence" value="ECO:0007669"/>
    <property type="project" value="UniProtKB-EC"/>
</dbReference>
<protein>
    <submittedName>
        <fullName evidence="2">Dihydroorotate dehydrogenase (NAD(+)), catalytic subunit</fullName>
        <ecNumber evidence="2">1.3.1.14</ecNumber>
    </submittedName>
</protein>
<feature type="compositionally biased region" description="Basic and acidic residues" evidence="1">
    <location>
        <begin position="293"/>
        <end position="302"/>
    </location>
</feature>
<sequence length="336" mass="37571">DARGHDDPAGRGRVPQPGVHRQRLRRRRSGAARLLRRGLDRRGRHQVDHAGAEVRAGHPADGRDPERDDQLDRAAGARHRRLPRARPRLARGAGRPRRRLDRRGQPRGVRAARAEAAGPRRHRDGRGQHLLPQRRGPRTGLRLRPHGELERRRRGAPQHLQRRAGLRQALARRHRHHDDRPGLRGRRRRRAVGHQHAARHGHRHHHDAAGPGRGHRRAVRSGDPPGRGALRLAGARGPARRADPGHGRDPHGPGRAGVPAGRGQRRERRHDGVRRPVRARPRAARARAGTGRPGDRPAERRGGAGAPAPRGARPRGRRPARRRARPRRCRPGGRAV</sequence>
<feature type="non-terminal residue" evidence="2">
    <location>
        <position position="1"/>
    </location>
</feature>
<keyword evidence="2" id="KW-0560">Oxidoreductase</keyword>
<dbReference type="EC" id="1.3.1.14" evidence="2"/>
<organism evidence="2">
    <name type="scientific">uncultured Frankineae bacterium</name>
    <dbReference type="NCBI Taxonomy" id="437475"/>
    <lineage>
        <taxon>Bacteria</taxon>
        <taxon>Bacillati</taxon>
        <taxon>Actinomycetota</taxon>
        <taxon>Actinomycetes</taxon>
        <taxon>Frankiales</taxon>
        <taxon>environmental samples</taxon>
    </lineage>
</organism>
<name>A0A6J4M2A3_9ACTN</name>
<reference evidence="2" key="1">
    <citation type="submission" date="2020-02" db="EMBL/GenBank/DDBJ databases">
        <authorList>
            <person name="Meier V. D."/>
        </authorList>
    </citation>
    <scope>NUCLEOTIDE SEQUENCE</scope>
    <source>
        <strain evidence="2">AVDCRST_MAG07</strain>
    </source>
</reference>
<feature type="compositionally biased region" description="Basic and acidic residues" evidence="1">
    <location>
        <begin position="240"/>
        <end position="252"/>
    </location>
</feature>
<feature type="region of interest" description="Disordered" evidence="1">
    <location>
        <begin position="1"/>
        <end position="336"/>
    </location>
</feature>
<feature type="compositionally biased region" description="Basic residues" evidence="1">
    <location>
        <begin position="152"/>
        <end position="206"/>
    </location>
</feature>
<feature type="compositionally biased region" description="Basic and acidic residues" evidence="1">
    <location>
        <begin position="1"/>
        <end position="10"/>
    </location>
</feature>
<feature type="compositionally biased region" description="Low complexity" evidence="1">
    <location>
        <begin position="224"/>
        <end position="237"/>
    </location>
</feature>
<feature type="compositionally biased region" description="Basic residues" evidence="1">
    <location>
        <begin position="312"/>
        <end position="336"/>
    </location>
</feature>
<feature type="compositionally biased region" description="Basic and acidic residues" evidence="1">
    <location>
        <begin position="37"/>
        <end position="72"/>
    </location>
</feature>
<feature type="compositionally biased region" description="Basic residues" evidence="1">
    <location>
        <begin position="135"/>
        <end position="144"/>
    </location>
</feature>
<feature type="compositionally biased region" description="Basic residues" evidence="1">
    <location>
        <begin position="275"/>
        <end position="285"/>
    </location>
</feature>
<accession>A0A6J4M2A3</accession>
<dbReference type="AlphaFoldDB" id="A0A6J4M2A3"/>
<feature type="compositionally biased region" description="Low complexity" evidence="1">
    <location>
        <begin position="106"/>
        <end position="117"/>
    </location>
</feature>
<evidence type="ECO:0000313" key="2">
    <source>
        <dbReference type="EMBL" id="CAA9348121.1"/>
    </source>
</evidence>